<evidence type="ECO:0000313" key="7">
    <source>
        <dbReference type="Proteomes" id="UP000598971"/>
    </source>
</evidence>
<dbReference type="GO" id="GO:0030288">
    <property type="term" value="C:outer membrane-bounded periplasmic space"/>
    <property type="evidence" value="ECO:0007669"/>
    <property type="project" value="TreeGrafter"/>
</dbReference>
<feature type="signal peptide" evidence="4">
    <location>
        <begin position="1"/>
        <end position="18"/>
    </location>
</feature>
<dbReference type="SUPFAM" id="SSF53187">
    <property type="entry name" value="Zn-dependent exopeptidases"/>
    <property type="match status" value="1"/>
</dbReference>
<dbReference type="InterPro" id="IPR002508">
    <property type="entry name" value="MurNAc-LAA_cat"/>
</dbReference>
<comment type="catalytic activity">
    <reaction evidence="1">
        <text>Hydrolyzes the link between N-acetylmuramoyl residues and L-amino acid residues in certain cell-wall glycopeptides.</text>
        <dbReference type="EC" id="3.5.1.28"/>
    </reaction>
</comment>
<feature type="domain" description="MurNAc-LAA" evidence="5">
    <location>
        <begin position="276"/>
        <end position="384"/>
    </location>
</feature>
<keyword evidence="3" id="KW-0378">Hydrolase</keyword>
<dbReference type="GO" id="GO:0009253">
    <property type="term" value="P:peptidoglycan catabolic process"/>
    <property type="evidence" value="ECO:0007669"/>
    <property type="project" value="InterPro"/>
</dbReference>
<dbReference type="SMART" id="SM00646">
    <property type="entry name" value="Ami_3"/>
    <property type="match status" value="1"/>
</dbReference>
<dbReference type="AlphaFoldDB" id="A0A8J8FC36"/>
<dbReference type="RefSeq" id="WP_171607235.1">
    <property type="nucleotide sequence ID" value="NZ_WHPF01000005.1"/>
</dbReference>
<dbReference type="CDD" id="cd02696">
    <property type="entry name" value="MurNAc-LAA"/>
    <property type="match status" value="1"/>
</dbReference>
<evidence type="ECO:0000256" key="1">
    <source>
        <dbReference type="ARBA" id="ARBA00001561"/>
    </source>
</evidence>
<name>A0A8J8FC36_9BACT</name>
<keyword evidence="7" id="KW-1185">Reference proteome</keyword>
<dbReference type="GO" id="GO:0008745">
    <property type="term" value="F:N-acetylmuramoyl-L-alanine amidase activity"/>
    <property type="evidence" value="ECO:0007669"/>
    <property type="project" value="UniProtKB-EC"/>
</dbReference>
<dbReference type="EMBL" id="WHPF01000005">
    <property type="protein sequence ID" value="NNV55301.1"/>
    <property type="molecule type" value="Genomic_DNA"/>
</dbReference>
<dbReference type="InterPro" id="IPR021731">
    <property type="entry name" value="AMIN_dom"/>
</dbReference>
<gene>
    <name evidence="6" type="ORF">GD597_07515</name>
</gene>
<organism evidence="6 7">
    <name type="scientific">Limnovirga soli</name>
    <dbReference type="NCBI Taxonomy" id="2656915"/>
    <lineage>
        <taxon>Bacteria</taxon>
        <taxon>Pseudomonadati</taxon>
        <taxon>Bacteroidota</taxon>
        <taxon>Chitinophagia</taxon>
        <taxon>Chitinophagales</taxon>
        <taxon>Chitinophagaceae</taxon>
        <taxon>Limnovirga</taxon>
    </lineage>
</organism>
<evidence type="ECO:0000256" key="2">
    <source>
        <dbReference type="ARBA" id="ARBA00011901"/>
    </source>
</evidence>
<keyword evidence="4" id="KW-0732">Signal</keyword>
<reference evidence="6" key="1">
    <citation type="submission" date="2019-10" db="EMBL/GenBank/DDBJ databases">
        <title>Draft genome sequence of Panacibacter sp. KCS-6.</title>
        <authorList>
            <person name="Yim K.J."/>
        </authorList>
    </citation>
    <scope>NUCLEOTIDE SEQUENCE</scope>
    <source>
        <strain evidence="6">KCS-6</strain>
    </source>
</reference>
<evidence type="ECO:0000259" key="5">
    <source>
        <dbReference type="SMART" id="SM00646"/>
    </source>
</evidence>
<feature type="chain" id="PRO_5035177949" description="N-acetylmuramoyl-L-alanine amidase" evidence="4">
    <location>
        <begin position="19"/>
        <end position="391"/>
    </location>
</feature>
<dbReference type="Gene3D" id="2.60.40.3500">
    <property type="match status" value="1"/>
</dbReference>
<evidence type="ECO:0000256" key="4">
    <source>
        <dbReference type="SAM" id="SignalP"/>
    </source>
</evidence>
<proteinExistence type="predicted"/>
<accession>A0A8J8FC36</accession>
<dbReference type="Proteomes" id="UP000598971">
    <property type="component" value="Unassembled WGS sequence"/>
</dbReference>
<dbReference type="PANTHER" id="PTHR30404">
    <property type="entry name" value="N-ACETYLMURAMOYL-L-ALANINE AMIDASE"/>
    <property type="match status" value="1"/>
</dbReference>
<comment type="caution">
    <text evidence="6">The sequence shown here is derived from an EMBL/GenBank/DDBJ whole genome shotgun (WGS) entry which is preliminary data.</text>
</comment>
<evidence type="ECO:0000256" key="3">
    <source>
        <dbReference type="ARBA" id="ARBA00022801"/>
    </source>
</evidence>
<evidence type="ECO:0000313" key="6">
    <source>
        <dbReference type="EMBL" id="NNV55301.1"/>
    </source>
</evidence>
<dbReference type="Pfam" id="PF11741">
    <property type="entry name" value="AMIN"/>
    <property type="match status" value="1"/>
</dbReference>
<dbReference type="InterPro" id="IPR050695">
    <property type="entry name" value="N-acetylmuramoyl_amidase_3"/>
</dbReference>
<dbReference type="Gene3D" id="3.40.630.40">
    <property type="entry name" value="Zn-dependent exopeptidases"/>
    <property type="match status" value="1"/>
</dbReference>
<dbReference type="Pfam" id="PF01520">
    <property type="entry name" value="Amidase_3"/>
    <property type="match status" value="1"/>
</dbReference>
<sequence length="391" mass="44364">MKWILVWFMAICVTSLCAQDTTKPYWYGRSGGKLPEIAYGLGEDRLGGAKMGYIDTGVVLKIIDSVKERYQIQLSKYHTAYIAKADVTRDSAFVPKPFYLTNRWRAIGGDAKYDSLFITMDERLPYKSWMEINPSRIVIELYGVQSNTNWITQVTSTLQEIGNIYFVQAEDDVVRVTIELKHHQHWGYTIHYINGRLVVMVKRQPEVLAIQNLRIAIDAGHGGTNTGAAGVKSKIAEKKITIEFARELEKYLCSKGVEDVIMTRMTDTTIGNTDRVLWLQQAQPDILISLHLNSSDEDTVKGSSTYYKHIGFRPLGMSILQQMFTAGMADYGNVGNFNFLLNQPTDFPNSLLEIGFLSNVDDEKNILNPQFQHTTAVKIYEGILDFLRQCQ</sequence>
<protein>
    <recommendedName>
        <fullName evidence="2">N-acetylmuramoyl-L-alanine amidase</fullName>
        <ecNumber evidence="2">3.5.1.28</ecNumber>
    </recommendedName>
</protein>
<dbReference type="PANTHER" id="PTHR30404:SF0">
    <property type="entry name" value="N-ACETYLMURAMOYL-L-ALANINE AMIDASE AMIC"/>
    <property type="match status" value="1"/>
</dbReference>
<dbReference type="EC" id="3.5.1.28" evidence="2"/>